<keyword evidence="8" id="KW-0175">Coiled coil</keyword>
<evidence type="ECO:0000256" key="7">
    <source>
        <dbReference type="ARBA" id="ARBA00022833"/>
    </source>
</evidence>
<dbReference type="SUPFAM" id="SSF50729">
    <property type="entry name" value="PH domain-like"/>
    <property type="match status" value="1"/>
</dbReference>
<dbReference type="AlphaFoldDB" id="A0A8C9ZMI4"/>
<dbReference type="GO" id="GO:0008270">
    <property type="term" value="F:zinc ion binding"/>
    <property type="evidence" value="ECO:0007669"/>
    <property type="project" value="UniProtKB-KW"/>
</dbReference>
<dbReference type="InterPro" id="IPR001849">
    <property type="entry name" value="PH_domain"/>
</dbReference>
<protein>
    <submittedName>
        <fullName evidence="12">Rho/Rac guanine nucleotide exchange factor 18</fullName>
    </submittedName>
</protein>
<dbReference type="FunFam" id="2.30.29.30:FF:000021">
    <property type="entry name" value="Rho guanine nucleotide exchange factor 2"/>
    <property type="match status" value="1"/>
</dbReference>
<comment type="subcellular location">
    <subcellularLocation>
        <location evidence="1">Cytoplasm</location>
    </subcellularLocation>
</comment>
<evidence type="ECO:0000256" key="8">
    <source>
        <dbReference type="ARBA" id="ARBA00023054"/>
    </source>
</evidence>
<dbReference type="Pfam" id="PF17838">
    <property type="entry name" value="PH_16"/>
    <property type="match status" value="1"/>
</dbReference>
<dbReference type="InterPro" id="IPR041020">
    <property type="entry name" value="PH_16"/>
</dbReference>
<dbReference type="InterPro" id="IPR011993">
    <property type="entry name" value="PH-like_dom_sf"/>
</dbReference>
<dbReference type="GO" id="GO:0005886">
    <property type="term" value="C:plasma membrane"/>
    <property type="evidence" value="ECO:0007669"/>
    <property type="project" value="TreeGrafter"/>
</dbReference>
<dbReference type="InterPro" id="IPR051632">
    <property type="entry name" value="Rho_GEF"/>
</dbReference>
<keyword evidence="4" id="KW-0344">Guanine-nucleotide releasing factor</keyword>
<dbReference type="PROSITE" id="PS50003">
    <property type="entry name" value="PH_DOMAIN"/>
    <property type="match status" value="1"/>
</dbReference>
<dbReference type="FunFam" id="1.20.900.10:FF:000004">
    <property type="entry name" value="Rho guanine nucleotide exchange factor 2"/>
    <property type="match status" value="1"/>
</dbReference>
<dbReference type="Gene3D" id="2.30.29.30">
    <property type="entry name" value="Pleckstrin-homology domain (PH domain)/Phosphotyrosine-binding domain (PTB)"/>
    <property type="match status" value="1"/>
</dbReference>
<evidence type="ECO:0000313" key="13">
    <source>
        <dbReference type="Proteomes" id="UP000694568"/>
    </source>
</evidence>
<evidence type="ECO:0000256" key="5">
    <source>
        <dbReference type="ARBA" id="ARBA00022723"/>
    </source>
</evidence>
<dbReference type="InterPro" id="IPR000219">
    <property type="entry name" value="DH_dom"/>
</dbReference>
<reference evidence="12" key="1">
    <citation type="submission" date="2025-08" db="UniProtKB">
        <authorList>
            <consortium name="Ensembl"/>
        </authorList>
    </citation>
    <scope>IDENTIFICATION</scope>
</reference>
<evidence type="ECO:0000259" key="11">
    <source>
        <dbReference type="PROSITE" id="PS50010"/>
    </source>
</evidence>
<organism evidence="12 13">
    <name type="scientific">Sander lucioperca</name>
    <name type="common">Pike-perch</name>
    <name type="synonym">Perca lucioperca</name>
    <dbReference type="NCBI Taxonomy" id="283035"/>
    <lineage>
        <taxon>Eukaryota</taxon>
        <taxon>Metazoa</taxon>
        <taxon>Chordata</taxon>
        <taxon>Craniata</taxon>
        <taxon>Vertebrata</taxon>
        <taxon>Euteleostomi</taxon>
        <taxon>Actinopterygii</taxon>
        <taxon>Neopterygii</taxon>
        <taxon>Teleostei</taxon>
        <taxon>Neoteleostei</taxon>
        <taxon>Acanthomorphata</taxon>
        <taxon>Eupercaria</taxon>
        <taxon>Perciformes</taxon>
        <taxon>Percoidei</taxon>
        <taxon>Percidae</taxon>
        <taxon>Luciopercinae</taxon>
        <taxon>Sander</taxon>
    </lineage>
</organism>
<dbReference type="Ensembl" id="ENSSLUT00000043474.1">
    <property type="protein sequence ID" value="ENSSLUP00000042147.1"/>
    <property type="gene ID" value="ENSSLUG00000018655.1"/>
</dbReference>
<dbReference type="SUPFAM" id="SSF48065">
    <property type="entry name" value="DBL homology domain (DH-domain)"/>
    <property type="match status" value="1"/>
</dbReference>
<evidence type="ECO:0000256" key="4">
    <source>
        <dbReference type="ARBA" id="ARBA00022658"/>
    </source>
</evidence>
<dbReference type="SMART" id="SM00325">
    <property type="entry name" value="RhoGEF"/>
    <property type="match status" value="1"/>
</dbReference>
<dbReference type="GO" id="GO:0005737">
    <property type="term" value="C:cytoplasm"/>
    <property type="evidence" value="ECO:0007669"/>
    <property type="project" value="UniProtKB-SubCell"/>
</dbReference>
<evidence type="ECO:0000256" key="6">
    <source>
        <dbReference type="ARBA" id="ARBA00022771"/>
    </source>
</evidence>
<sequence length="787" mass="90656">AILYSYWMTHSSFLMPLFLSSDAHYAAVRADLESDAQDLEAESWSLAVDQQFVKKHSKEMVKRQDVIYELMQTEMHHVRTLKIMLRVYVRELKENLQMDSGKLDCLFPRLENLLELHTHFLSRLKERQRENLVSPNDRNYAINRLSDILITQFSGEIGERMKDSYGDFCSHHTEAVSYYKEQLQNNKKFQNIIRRINNLSIVRRLGVTECILLVTQRITKYPVLVERIVQNTEAGSEEHENLTRALGLIKDTIVQVDTLVNLHEKNSRLREIHNKMEPKALGKIKDSLVFRREDLVQGRRRLLHEGTVNWKAASGRLKDILAVLLSDVLLLLQEKDQRYVFATVDNKPSVISLQKLIVREVAHEEKAMFLICASSNEPEMYEIHTNSKEERNTWMAQIRQTVERQKDAVVIQALTEKLQLFADMAESVAGLEDTASRSRLLLRGDASDLQQGESLLKGAIIEGRTMLHDMCICFRYRGMALCDFYTQIYGPPCPAATEGNVLLEQEKQRTLALQREELASFHKLQSQHRQEQQRWEKERERHRQQVEATEARLRQREEECRRLEGHLIEERKELESQRETYQQDLERLRESTRAVEKEKERLEHQKKIKRKTIEVAPLSGSLNGELLMSSALNTSPSVSDLPLPQKPLVRASLSVAPADYQERPEVMLRREASSSTLPLKTEVPLHLFSTTNQQHKLVGVQQQIPTKLAAFSSGKGKGGKIGKVSHRTDSTASVDMKQMLKLSARDDNPLKAKRSISPHQQLPLSAPPQSLPLHHHAGTFFLIHTNL</sequence>
<feature type="compositionally biased region" description="Basic and acidic residues" evidence="9">
    <location>
        <begin position="528"/>
        <end position="550"/>
    </location>
</feature>
<feature type="region of interest" description="Disordered" evidence="9">
    <location>
        <begin position="522"/>
        <end position="550"/>
    </location>
</feature>
<dbReference type="GeneTree" id="ENSGT00940000157375"/>
<dbReference type="PANTHER" id="PTHR13944">
    <property type="entry name" value="AGAP007712-PA"/>
    <property type="match status" value="1"/>
</dbReference>
<dbReference type="GO" id="GO:0035023">
    <property type="term" value="P:regulation of Rho protein signal transduction"/>
    <property type="evidence" value="ECO:0007669"/>
    <property type="project" value="TreeGrafter"/>
</dbReference>
<proteinExistence type="predicted"/>
<keyword evidence="7" id="KW-0862">Zinc</keyword>
<keyword evidence="6" id="KW-0863">Zinc-finger</keyword>
<feature type="domain" description="PH" evidence="10">
    <location>
        <begin position="301"/>
        <end position="403"/>
    </location>
</feature>
<name>A0A8C9ZMI4_SANLU</name>
<evidence type="ECO:0000256" key="1">
    <source>
        <dbReference type="ARBA" id="ARBA00004496"/>
    </source>
</evidence>
<evidence type="ECO:0000256" key="3">
    <source>
        <dbReference type="ARBA" id="ARBA00022553"/>
    </source>
</evidence>
<dbReference type="PANTHER" id="PTHR13944:SF23">
    <property type="entry name" value="RHO GUANINE NUCLEOTIDE EXCHANGE FACTOR 18"/>
    <property type="match status" value="1"/>
</dbReference>
<evidence type="ECO:0000256" key="9">
    <source>
        <dbReference type="SAM" id="MobiDB-lite"/>
    </source>
</evidence>
<reference evidence="12" key="2">
    <citation type="submission" date="2025-09" db="UniProtKB">
        <authorList>
            <consortium name="Ensembl"/>
        </authorList>
    </citation>
    <scope>IDENTIFICATION</scope>
</reference>
<keyword evidence="3" id="KW-0597">Phosphoprotein</keyword>
<dbReference type="GO" id="GO:0005085">
    <property type="term" value="F:guanyl-nucleotide exchange factor activity"/>
    <property type="evidence" value="ECO:0007669"/>
    <property type="project" value="UniProtKB-KW"/>
</dbReference>
<accession>A0A8C9ZMI4</accession>
<dbReference type="Proteomes" id="UP000694568">
    <property type="component" value="Unplaced"/>
</dbReference>
<dbReference type="SMART" id="SM00233">
    <property type="entry name" value="PH"/>
    <property type="match status" value="1"/>
</dbReference>
<dbReference type="InterPro" id="IPR035899">
    <property type="entry name" value="DBL_dom_sf"/>
</dbReference>
<feature type="domain" description="DH" evidence="11">
    <location>
        <begin position="62"/>
        <end position="259"/>
    </location>
</feature>
<keyword evidence="2" id="KW-0963">Cytoplasm</keyword>
<dbReference type="Pfam" id="PF00621">
    <property type="entry name" value="RhoGEF"/>
    <property type="match status" value="1"/>
</dbReference>
<evidence type="ECO:0000256" key="2">
    <source>
        <dbReference type="ARBA" id="ARBA00022490"/>
    </source>
</evidence>
<dbReference type="CDD" id="cd00160">
    <property type="entry name" value="RhoGEF"/>
    <property type="match status" value="1"/>
</dbReference>
<dbReference type="Gene3D" id="1.20.900.10">
    <property type="entry name" value="Dbl homology (DH) domain"/>
    <property type="match status" value="1"/>
</dbReference>
<evidence type="ECO:0000259" key="10">
    <source>
        <dbReference type="PROSITE" id="PS50003"/>
    </source>
</evidence>
<evidence type="ECO:0000313" key="12">
    <source>
        <dbReference type="Ensembl" id="ENSSLUP00000042147.1"/>
    </source>
</evidence>
<keyword evidence="13" id="KW-1185">Reference proteome</keyword>
<keyword evidence="5" id="KW-0479">Metal-binding</keyword>
<dbReference type="PROSITE" id="PS50010">
    <property type="entry name" value="DH_2"/>
    <property type="match status" value="1"/>
</dbReference>